<dbReference type="AlphaFoldDB" id="A0A382BJU6"/>
<name>A0A382BJU6_9ZZZZ</name>
<feature type="non-terminal residue" evidence="1">
    <location>
        <position position="285"/>
    </location>
</feature>
<organism evidence="1">
    <name type="scientific">marine metagenome</name>
    <dbReference type="NCBI Taxonomy" id="408172"/>
    <lineage>
        <taxon>unclassified sequences</taxon>
        <taxon>metagenomes</taxon>
        <taxon>ecological metagenomes</taxon>
    </lineage>
</organism>
<evidence type="ECO:0000313" key="1">
    <source>
        <dbReference type="EMBL" id="SVB13899.1"/>
    </source>
</evidence>
<dbReference type="PANTHER" id="PTHR43135">
    <property type="entry name" value="ALPHA-D-RIBOSE 1-METHYLPHOSPHONATE 5-TRIPHOSPHATE DIPHOSPHATASE"/>
    <property type="match status" value="1"/>
</dbReference>
<accession>A0A382BJU6</accession>
<dbReference type="InterPro" id="IPR051781">
    <property type="entry name" value="Metallo-dep_Hydrolase"/>
</dbReference>
<dbReference type="PANTHER" id="PTHR43135:SF3">
    <property type="entry name" value="ALPHA-D-RIBOSE 1-METHYLPHOSPHONATE 5-TRIPHOSPHATE DIPHOSPHATASE"/>
    <property type="match status" value="1"/>
</dbReference>
<proteinExistence type="predicted"/>
<dbReference type="SUPFAM" id="SSF51338">
    <property type="entry name" value="Composite domain of metallo-dependent hydrolases"/>
    <property type="match status" value="1"/>
</dbReference>
<dbReference type="EMBL" id="UINC01030085">
    <property type="protein sequence ID" value="SVB13899.1"/>
    <property type="molecule type" value="Genomic_DNA"/>
</dbReference>
<protein>
    <submittedName>
        <fullName evidence="1">Uncharacterized protein</fullName>
    </submittedName>
</protein>
<dbReference type="GO" id="GO:0016810">
    <property type="term" value="F:hydrolase activity, acting on carbon-nitrogen (but not peptide) bonds"/>
    <property type="evidence" value="ECO:0007669"/>
    <property type="project" value="InterPro"/>
</dbReference>
<dbReference type="Gene3D" id="2.30.40.10">
    <property type="entry name" value="Urease, subunit C, domain 1"/>
    <property type="match status" value="1"/>
</dbReference>
<dbReference type="Gene3D" id="3.20.20.140">
    <property type="entry name" value="Metal-dependent hydrolases"/>
    <property type="match status" value="1"/>
</dbReference>
<reference evidence="1" key="1">
    <citation type="submission" date="2018-05" db="EMBL/GenBank/DDBJ databases">
        <authorList>
            <person name="Lanie J.A."/>
            <person name="Ng W.-L."/>
            <person name="Kazmierczak K.M."/>
            <person name="Andrzejewski T.M."/>
            <person name="Davidsen T.M."/>
            <person name="Wayne K.J."/>
            <person name="Tettelin H."/>
            <person name="Glass J.I."/>
            <person name="Rusch D."/>
            <person name="Podicherti R."/>
            <person name="Tsui H.-C.T."/>
            <person name="Winkler M.E."/>
        </authorList>
    </citation>
    <scope>NUCLEOTIDE SEQUENCE</scope>
</reference>
<gene>
    <name evidence="1" type="ORF">METZ01_LOCUS166753</name>
</gene>
<dbReference type="SUPFAM" id="SSF51556">
    <property type="entry name" value="Metallo-dependent hydrolases"/>
    <property type="match status" value="1"/>
</dbReference>
<sequence length="285" mass="31379">MKTTKYYISFLLIAVMVLSAQNRRTLEPAPDRSEGDGPYKRLIIRGGTLIDGTGAPPRGPVDIVVEGNKITRVASVGIPFIEIDEESRPKDASYEIDAHGMYIMPGLIDLHVHTGGVPKAPEAEYAYKLWLGHGITTVRGVPFTNFDLSLSEKERSAKNQITAPRMFSYHRPGSGSDDWKGGSVNDPETAKKWVRYIARKGADGMKLGSYPPNIMAALLDEAENQNLGSTAHLAQSGVAQMNALDAARLGLGTVTHFYGLFESMYEVNDVQPWPVNMNYNDEQHR</sequence>
<dbReference type="InterPro" id="IPR011059">
    <property type="entry name" value="Metal-dep_hydrolase_composite"/>
</dbReference>
<dbReference type="InterPro" id="IPR032466">
    <property type="entry name" value="Metal_Hydrolase"/>
</dbReference>